<keyword evidence="7 12" id="KW-0560">Oxidoreductase</keyword>
<dbReference type="GO" id="GO:0016705">
    <property type="term" value="F:oxidoreductase activity, acting on paired donors, with incorporation or reduction of molecular oxygen"/>
    <property type="evidence" value="ECO:0007669"/>
    <property type="project" value="InterPro"/>
</dbReference>
<dbReference type="GO" id="GO:0016020">
    <property type="term" value="C:membrane"/>
    <property type="evidence" value="ECO:0007669"/>
    <property type="project" value="UniProtKB-SubCell"/>
</dbReference>
<keyword evidence="10 13" id="KW-0472">Membrane</keyword>
<dbReference type="Gramene" id="PRQ30531">
    <property type="protein sequence ID" value="PRQ30531"/>
    <property type="gene ID" value="RchiOBHm_Chr5g0025681"/>
</dbReference>
<gene>
    <name evidence="14" type="ORF">RchiOBHm_Chr5g0025681</name>
</gene>
<keyword evidence="4 13" id="KW-0812">Transmembrane</keyword>
<evidence type="ECO:0000256" key="13">
    <source>
        <dbReference type="SAM" id="Phobius"/>
    </source>
</evidence>
<evidence type="ECO:0000313" key="14">
    <source>
        <dbReference type="EMBL" id="PRQ30531.1"/>
    </source>
</evidence>
<evidence type="ECO:0000256" key="2">
    <source>
        <dbReference type="ARBA" id="ARBA00010617"/>
    </source>
</evidence>
<evidence type="ECO:0000256" key="8">
    <source>
        <dbReference type="ARBA" id="ARBA00023004"/>
    </source>
</evidence>
<dbReference type="SUPFAM" id="SSF48264">
    <property type="entry name" value="Cytochrome P450"/>
    <property type="match status" value="1"/>
</dbReference>
<evidence type="ECO:0000256" key="3">
    <source>
        <dbReference type="ARBA" id="ARBA00022617"/>
    </source>
</evidence>
<proteinExistence type="inferred from homology"/>
<keyword evidence="9 12" id="KW-0503">Monooxygenase</keyword>
<evidence type="ECO:0000256" key="4">
    <source>
        <dbReference type="ARBA" id="ARBA00022692"/>
    </source>
</evidence>
<comment type="subcellular location">
    <subcellularLocation>
        <location evidence="1">Membrane</location>
        <topology evidence="1">Single-pass membrane protein</topology>
    </subcellularLocation>
</comment>
<dbReference type="GO" id="GO:0005506">
    <property type="term" value="F:iron ion binding"/>
    <property type="evidence" value="ECO:0007669"/>
    <property type="project" value="InterPro"/>
</dbReference>
<dbReference type="InterPro" id="IPR036396">
    <property type="entry name" value="Cyt_P450_sf"/>
</dbReference>
<dbReference type="Gene3D" id="1.10.630.10">
    <property type="entry name" value="Cytochrome P450"/>
    <property type="match status" value="1"/>
</dbReference>
<protein>
    <submittedName>
        <fullName evidence="14">Putative cytochrome P450</fullName>
    </submittedName>
</protein>
<evidence type="ECO:0000256" key="11">
    <source>
        <dbReference type="PIRSR" id="PIRSR602401-1"/>
    </source>
</evidence>
<dbReference type="OMA" id="MTIAIKE"/>
<keyword evidence="8 11" id="KW-0408">Iron</keyword>
<dbReference type="PRINTS" id="PR00385">
    <property type="entry name" value="P450"/>
</dbReference>
<comment type="similarity">
    <text evidence="2 12">Belongs to the cytochrome P450 family.</text>
</comment>
<dbReference type="Pfam" id="PF00067">
    <property type="entry name" value="p450"/>
    <property type="match status" value="2"/>
</dbReference>
<dbReference type="EMBL" id="PDCK01000043">
    <property type="protein sequence ID" value="PRQ30531.1"/>
    <property type="molecule type" value="Genomic_DNA"/>
</dbReference>
<evidence type="ECO:0000256" key="7">
    <source>
        <dbReference type="ARBA" id="ARBA00023002"/>
    </source>
</evidence>
<sequence>MSTTGFPVFIVSSFVFLFLLIFKIYHTQWRTPTCLQKLMGLQGIKGPSYRLVHGNAKEILNLKKEAMSRPKGLSHDIFPIVQPQYHSWLKIYGKIFLQWLGTEAQLVVMEPKLCKEILNNKDRVYLQMKQQGFGKKLIGNGLGTSEGEQWLKLRKLANHAFHGESLKNMVPDMIASAENMLQRLQNSEGKEIEMYQEFKLFTSEVISRTAFGSSYLQGKKIFDMLTEISLLLFKNSYKIRLPGIRKLFKTSDEIQAEKLEKEIRDTILEIVKKRENKAVTQQDEHNFGGDFLGLLLKAHHDDCNDRYRVTKDDIIDQCKALYFAGQETTNGLLAWTVFLLALHQDWQEEARKEVLQLFGKQNPNSDGISRLKTVRMSITVTLKLSSVKYEILISVLSHFVSIFLMQMNMIINESLRLYPPVSQLVKKAERKSRLGKLIVPANIDLVIPTVALHHDPQIWGQDVELFKPERFSEGVAKATKDNMAAFIPFGMGPRICVGFNFATTETKIALSMILQRYAFTLSLGYVHSPLHFLTVRPQHGVQVMLHSL</sequence>
<evidence type="ECO:0000256" key="12">
    <source>
        <dbReference type="RuleBase" id="RU000461"/>
    </source>
</evidence>
<feature type="binding site" description="axial binding residue" evidence="11">
    <location>
        <position position="496"/>
    </location>
    <ligand>
        <name>heme</name>
        <dbReference type="ChEBI" id="CHEBI:30413"/>
    </ligand>
    <ligandPart>
        <name>Fe</name>
        <dbReference type="ChEBI" id="CHEBI:18248"/>
    </ligandPart>
</feature>
<keyword evidence="5 11" id="KW-0479">Metal-binding</keyword>
<dbReference type="AlphaFoldDB" id="A0A2P6Q8L8"/>
<feature type="transmembrane region" description="Helical" evidence="13">
    <location>
        <begin position="6"/>
        <end position="25"/>
    </location>
</feature>
<dbReference type="GO" id="GO:0020037">
    <property type="term" value="F:heme binding"/>
    <property type="evidence" value="ECO:0007669"/>
    <property type="project" value="InterPro"/>
</dbReference>
<dbReference type="Proteomes" id="UP000238479">
    <property type="component" value="Chromosome 5"/>
</dbReference>
<evidence type="ECO:0000256" key="6">
    <source>
        <dbReference type="ARBA" id="ARBA00022989"/>
    </source>
</evidence>
<dbReference type="PROSITE" id="PS00086">
    <property type="entry name" value="CYTOCHROME_P450"/>
    <property type="match status" value="1"/>
</dbReference>
<dbReference type="STRING" id="74649.A0A2P6Q8L8"/>
<keyword evidence="3 11" id="KW-0349">Heme</keyword>
<dbReference type="InterPro" id="IPR017972">
    <property type="entry name" value="Cyt_P450_CS"/>
</dbReference>
<comment type="cofactor">
    <cofactor evidence="11">
        <name>heme</name>
        <dbReference type="ChEBI" id="CHEBI:30413"/>
    </cofactor>
</comment>
<keyword evidence="6 13" id="KW-1133">Transmembrane helix</keyword>
<evidence type="ECO:0000256" key="1">
    <source>
        <dbReference type="ARBA" id="ARBA00004167"/>
    </source>
</evidence>
<keyword evidence="15" id="KW-1185">Reference proteome</keyword>
<dbReference type="InterPro" id="IPR001128">
    <property type="entry name" value="Cyt_P450"/>
</dbReference>
<dbReference type="PRINTS" id="PR00463">
    <property type="entry name" value="EP450I"/>
</dbReference>
<accession>A0A2P6Q8L8</accession>
<evidence type="ECO:0000256" key="5">
    <source>
        <dbReference type="ARBA" id="ARBA00022723"/>
    </source>
</evidence>
<name>A0A2P6Q8L8_ROSCH</name>
<organism evidence="14 15">
    <name type="scientific">Rosa chinensis</name>
    <name type="common">China rose</name>
    <dbReference type="NCBI Taxonomy" id="74649"/>
    <lineage>
        <taxon>Eukaryota</taxon>
        <taxon>Viridiplantae</taxon>
        <taxon>Streptophyta</taxon>
        <taxon>Embryophyta</taxon>
        <taxon>Tracheophyta</taxon>
        <taxon>Spermatophyta</taxon>
        <taxon>Magnoliopsida</taxon>
        <taxon>eudicotyledons</taxon>
        <taxon>Gunneridae</taxon>
        <taxon>Pentapetalae</taxon>
        <taxon>rosids</taxon>
        <taxon>fabids</taxon>
        <taxon>Rosales</taxon>
        <taxon>Rosaceae</taxon>
        <taxon>Rosoideae</taxon>
        <taxon>Rosoideae incertae sedis</taxon>
        <taxon>Rosa</taxon>
    </lineage>
</organism>
<dbReference type="GO" id="GO:0004497">
    <property type="term" value="F:monooxygenase activity"/>
    <property type="evidence" value="ECO:0007669"/>
    <property type="project" value="UniProtKB-KW"/>
</dbReference>
<evidence type="ECO:0000256" key="9">
    <source>
        <dbReference type="ARBA" id="ARBA00023033"/>
    </source>
</evidence>
<dbReference type="PANTHER" id="PTHR24282">
    <property type="entry name" value="CYTOCHROME P450 FAMILY MEMBER"/>
    <property type="match status" value="1"/>
</dbReference>
<dbReference type="InterPro" id="IPR050665">
    <property type="entry name" value="Cytochrome_P450_Monooxygen"/>
</dbReference>
<evidence type="ECO:0000256" key="10">
    <source>
        <dbReference type="ARBA" id="ARBA00023136"/>
    </source>
</evidence>
<dbReference type="PANTHER" id="PTHR24282:SF20">
    <property type="entry name" value="CYTOCHROME P450 CYP749A22-LIKE"/>
    <property type="match status" value="1"/>
</dbReference>
<evidence type="ECO:0000313" key="15">
    <source>
        <dbReference type="Proteomes" id="UP000238479"/>
    </source>
</evidence>
<dbReference type="InterPro" id="IPR002401">
    <property type="entry name" value="Cyt_P450_E_grp-I"/>
</dbReference>
<reference evidence="14 15" key="1">
    <citation type="journal article" date="2018" name="Nat. Genet.">
        <title>The Rosa genome provides new insights in the design of modern roses.</title>
        <authorList>
            <person name="Bendahmane M."/>
        </authorList>
    </citation>
    <scope>NUCLEOTIDE SEQUENCE [LARGE SCALE GENOMIC DNA]</scope>
    <source>
        <strain evidence="15">cv. Old Blush</strain>
    </source>
</reference>
<comment type="caution">
    <text evidence="14">The sequence shown here is derived from an EMBL/GenBank/DDBJ whole genome shotgun (WGS) entry which is preliminary data.</text>
</comment>